<feature type="compositionally biased region" description="Low complexity" evidence="1">
    <location>
        <begin position="189"/>
        <end position="208"/>
    </location>
</feature>
<dbReference type="Proteomes" id="UP001140091">
    <property type="component" value="Unassembled WGS sequence"/>
</dbReference>
<feature type="compositionally biased region" description="Acidic residues" evidence="1">
    <location>
        <begin position="358"/>
        <end position="369"/>
    </location>
</feature>
<feature type="non-terminal residue" evidence="2">
    <location>
        <position position="411"/>
    </location>
</feature>
<feature type="compositionally biased region" description="Basic residues" evidence="1">
    <location>
        <begin position="333"/>
        <end position="342"/>
    </location>
</feature>
<evidence type="ECO:0000313" key="3">
    <source>
        <dbReference type="Proteomes" id="UP001140091"/>
    </source>
</evidence>
<feature type="compositionally biased region" description="Basic residues" evidence="1">
    <location>
        <begin position="399"/>
        <end position="411"/>
    </location>
</feature>
<evidence type="ECO:0000313" key="2">
    <source>
        <dbReference type="EMBL" id="KAJ2922813.1"/>
    </source>
</evidence>
<feature type="region of interest" description="Disordered" evidence="1">
    <location>
        <begin position="164"/>
        <end position="183"/>
    </location>
</feature>
<feature type="compositionally biased region" description="Acidic residues" evidence="1">
    <location>
        <begin position="225"/>
        <end position="238"/>
    </location>
</feature>
<feature type="compositionally biased region" description="Basic and acidic residues" evidence="1">
    <location>
        <begin position="321"/>
        <end position="332"/>
    </location>
</feature>
<evidence type="ECO:0000256" key="1">
    <source>
        <dbReference type="SAM" id="MobiDB-lite"/>
    </source>
</evidence>
<dbReference type="OrthoDB" id="3243413at2759"/>
<reference evidence="2" key="1">
    <citation type="submission" date="2022-06" db="EMBL/GenBank/DDBJ databases">
        <title>Genome Sequence of Candolleomyces eurysporus.</title>
        <authorList>
            <person name="Buettner E."/>
        </authorList>
    </citation>
    <scope>NUCLEOTIDE SEQUENCE</scope>
    <source>
        <strain evidence="2">VTCC 930004</strain>
    </source>
</reference>
<feature type="region of interest" description="Disordered" evidence="1">
    <location>
        <begin position="189"/>
        <end position="241"/>
    </location>
</feature>
<protein>
    <submittedName>
        <fullName evidence="2">Uncharacterized protein</fullName>
    </submittedName>
</protein>
<dbReference type="EMBL" id="JANBPK010001475">
    <property type="protein sequence ID" value="KAJ2922813.1"/>
    <property type="molecule type" value="Genomic_DNA"/>
</dbReference>
<comment type="caution">
    <text evidence="2">The sequence shown here is derived from an EMBL/GenBank/DDBJ whole genome shotgun (WGS) entry which is preliminary data.</text>
</comment>
<gene>
    <name evidence="2" type="ORF">H1R20_g14286</name>
</gene>
<dbReference type="AlphaFoldDB" id="A0A9W8IZG2"/>
<feature type="region of interest" description="Disordered" evidence="1">
    <location>
        <begin position="315"/>
        <end position="411"/>
    </location>
</feature>
<accession>A0A9W8IZG2</accession>
<keyword evidence="3" id="KW-1185">Reference proteome</keyword>
<sequence>MVKPEKSPKIQDDANYLVVYQPYPSNADFDLLEDCVAFAIWVAVVLGSYEPVWGIHHKPTARSTVILEVDREISLNNLLGEHRWKDILKKPKEDEKQRVSQVFYSIYKTTGEAWKDHWKRIQVESDWFTDRVWNLKERLFNHPYPPSLWCRPLAEDPTGKSIACPLPGSVKPPPPPDSPLLVPGSVERVEAAPSSGGPSPGTPSAASGNETAGLSLAGRSLRTSDDEDDDDDDDEDFGDAGYAGQAEASWLAASSSNASGTAKLWSSAITSSQKAGSADVDLWAQSSAPAQEAEPLCSAHGIKCSKGICLAHQKLVKDKKRAAEVAERETRIKERKAAKKERAKASRGIIIRGKKPEEPEDEEGEDEGEQQQQQEKEGEEEKEEEPKKEEPEQASGSTTRKKERRWRGPRT</sequence>
<proteinExistence type="predicted"/>
<organism evidence="2 3">
    <name type="scientific">Candolleomyces eurysporus</name>
    <dbReference type="NCBI Taxonomy" id="2828524"/>
    <lineage>
        <taxon>Eukaryota</taxon>
        <taxon>Fungi</taxon>
        <taxon>Dikarya</taxon>
        <taxon>Basidiomycota</taxon>
        <taxon>Agaricomycotina</taxon>
        <taxon>Agaricomycetes</taxon>
        <taxon>Agaricomycetidae</taxon>
        <taxon>Agaricales</taxon>
        <taxon>Agaricineae</taxon>
        <taxon>Psathyrellaceae</taxon>
        <taxon>Candolleomyces</taxon>
    </lineage>
</organism>
<name>A0A9W8IZG2_9AGAR</name>